<protein>
    <recommendedName>
        <fullName evidence="1">PHR domain-containing protein</fullName>
    </recommendedName>
</protein>
<gene>
    <name evidence="2" type="ORF">SMN809_LOCUS36627</name>
</gene>
<dbReference type="InterPro" id="IPR012983">
    <property type="entry name" value="PHR"/>
</dbReference>
<feature type="non-terminal residue" evidence="2">
    <location>
        <position position="1"/>
    </location>
</feature>
<organism evidence="2 3">
    <name type="scientific">Rotaria magnacalcarata</name>
    <dbReference type="NCBI Taxonomy" id="392030"/>
    <lineage>
        <taxon>Eukaryota</taxon>
        <taxon>Metazoa</taxon>
        <taxon>Spiralia</taxon>
        <taxon>Gnathifera</taxon>
        <taxon>Rotifera</taxon>
        <taxon>Eurotatoria</taxon>
        <taxon>Bdelloidea</taxon>
        <taxon>Philodinida</taxon>
        <taxon>Philodinidae</taxon>
        <taxon>Rotaria</taxon>
    </lineage>
</organism>
<evidence type="ECO:0000313" key="2">
    <source>
        <dbReference type="EMBL" id="CAF4541169.1"/>
    </source>
</evidence>
<feature type="domain" description="PHR" evidence="1">
    <location>
        <begin position="2"/>
        <end position="39"/>
    </location>
</feature>
<proteinExistence type="predicted"/>
<evidence type="ECO:0000259" key="1">
    <source>
        <dbReference type="Pfam" id="PF08005"/>
    </source>
</evidence>
<dbReference type="Gene3D" id="2.60.120.820">
    <property type="entry name" value="PHR domain"/>
    <property type="match status" value="1"/>
</dbReference>
<evidence type="ECO:0000313" key="3">
    <source>
        <dbReference type="Proteomes" id="UP000676336"/>
    </source>
</evidence>
<sequence length="50" mass="5639">GENETTFMADGSSATFRVSFKEPLEIQQGEYYVASAKLKVSVFYFLHLDS</sequence>
<dbReference type="Pfam" id="PF08005">
    <property type="entry name" value="PHR"/>
    <property type="match status" value="1"/>
</dbReference>
<dbReference type="EMBL" id="CAJOBI010090738">
    <property type="protein sequence ID" value="CAF4541169.1"/>
    <property type="molecule type" value="Genomic_DNA"/>
</dbReference>
<dbReference type="AlphaFoldDB" id="A0A8S2Y822"/>
<name>A0A8S2Y822_9BILA</name>
<accession>A0A8S2Y822</accession>
<dbReference type="InterPro" id="IPR038648">
    <property type="entry name" value="PHR_sf"/>
</dbReference>
<comment type="caution">
    <text evidence="2">The sequence shown here is derived from an EMBL/GenBank/DDBJ whole genome shotgun (WGS) entry which is preliminary data.</text>
</comment>
<reference evidence="2" key="1">
    <citation type="submission" date="2021-02" db="EMBL/GenBank/DDBJ databases">
        <authorList>
            <person name="Nowell W R."/>
        </authorList>
    </citation>
    <scope>NUCLEOTIDE SEQUENCE</scope>
</reference>
<dbReference type="Proteomes" id="UP000676336">
    <property type="component" value="Unassembled WGS sequence"/>
</dbReference>